<dbReference type="eggNOG" id="COG3678">
    <property type="taxonomic scope" value="Bacteria"/>
</dbReference>
<organism evidence="3 4">
    <name type="scientific">Bordetella trematum</name>
    <dbReference type="NCBI Taxonomy" id="123899"/>
    <lineage>
        <taxon>Bacteria</taxon>
        <taxon>Pseudomonadati</taxon>
        <taxon>Pseudomonadota</taxon>
        <taxon>Betaproteobacteria</taxon>
        <taxon>Burkholderiales</taxon>
        <taxon>Alcaligenaceae</taxon>
        <taxon>Bordetella</taxon>
    </lineage>
</organism>
<dbReference type="AlphaFoldDB" id="A0A157KL76"/>
<keyword evidence="2" id="KW-0732">Signal</keyword>
<evidence type="ECO:0000313" key="4">
    <source>
        <dbReference type="Proteomes" id="UP000076825"/>
    </source>
</evidence>
<evidence type="ECO:0008006" key="5">
    <source>
        <dbReference type="Google" id="ProtNLM"/>
    </source>
</evidence>
<protein>
    <recommendedName>
        <fullName evidence="5">Periplasmic protein</fullName>
    </recommendedName>
</protein>
<reference evidence="3 4" key="1">
    <citation type="submission" date="2016-04" db="EMBL/GenBank/DDBJ databases">
        <authorList>
            <consortium name="Pathogen Informatics"/>
        </authorList>
    </citation>
    <scope>NUCLEOTIDE SEQUENCE [LARGE SCALE GENOMIC DNA]</scope>
    <source>
        <strain evidence="3 4">H044680328</strain>
    </source>
</reference>
<dbReference type="EMBL" id="LT546645">
    <property type="protein sequence ID" value="SAI72311.1"/>
    <property type="molecule type" value="Genomic_DNA"/>
</dbReference>
<dbReference type="Pfam" id="PF07813">
    <property type="entry name" value="LTXXQ"/>
    <property type="match status" value="1"/>
</dbReference>
<dbReference type="PATRIC" id="fig|123899.6.peg.3135"/>
<dbReference type="Proteomes" id="UP000076825">
    <property type="component" value="Chromosome 1"/>
</dbReference>
<dbReference type="InterPro" id="IPR012899">
    <property type="entry name" value="LTXXQ"/>
</dbReference>
<dbReference type="GeneID" id="56589618"/>
<evidence type="ECO:0000256" key="1">
    <source>
        <dbReference type="SAM" id="MobiDB-lite"/>
    </source>
</evidence>
<dbReference type="RefSeq" id="WP_063492232.1">
    <property type="nucleotide sequence ID" value="NZ_CP016340.1"/>
</dbReference>
<name>A0A157KL76_9BORD</name>
<dbReference type="Gene3D" id="1.20.120.1490">
    <property type="match status" value="1"/>
</dbReference>
<dbReference type="STRING" id="123899.SAMEA3906487_03140"/>
<sequence length="183" mass="19696">MSRNTLRTSLAALAMAIAAGVAVAPAVAAPDAPQAAGQHRGPMKHDGMWVPGLGPLSQAQVDTLNLDAKQKALFDTAREASRQSMQSRHEARPQRHALLQSQLAAGKLDPHALIAEGAKHREAMQAEHKALRQQWLAVWDSLNDTQRAAVSQMAKERLDSKQARHGDGGSGHHRRGGMHGQRS</sequence>
<evidence type="ECO:0000256" key="2">
    <source>
        <dbReference type="SAM" id="SignalP"/>
    </source>
</evidence>
<accession>A0A157KL76</accession>
<feature type="compositionally biased region" description="Basic and acidic residues" evidence="1">
    <location>
        <begin position="154"/>
        <end position="167"/>
    </location>
</feature>
<feature type="compositionally biased region" description="Basic residues" evidence="1">
    <location>
        <begin position="171"/>
        <end position="183"/>
    </location>
</feature>
<proteinExistence type="predicted"/>
<dbReference type="OrthoDB" id="8683766at2"/>
<feature type="chain" id="PRO_5009816461" description="Periplasmic protein" evidence="2">
    <location>
        <begin position="29"/>
        <end position="183"/>
    </location>
</feature>
<dbReference type="KEGG" id="btrm:SAMEA390648703140"/>
<evidence type="ECO:0000313" key="3">
    <source>
        <dbReference type="EMBL" id="SAI72311.1"/>
    </source>
</evidence>
<feature type="region of interest" description="Disordered" evidence="1">
    <location>
        <begin position="147"/>
        <end position="183"/>
    </location>
</feature>
<keyword evidence="4" id="KW-1185">Reference proteome</keyword>
<feature type="signal peptide" evidence="2">
    <location>
        <begin position="1"/>
        <end position="28"/>
    </location>
</feature>
<gene>
    <name evidence="3" type="ORF">SAMEA3906487_03140</name>
</gene>